<keyword evidence="4 7" id="KW-0804">Transcription</keyword>
<keyword evidence="5 7" id="KW-0539">Nucleus</keyword>
<keyword evidence="3 7" id="KW-0238">DNA-binding</keyword>
<evidence type="ECO:0000313" key="9">
    <source>
        <dbReference type="EMBL" id="PSN70060.1"/>
    </source>
</evidence>
<dbReference type="GO" id="GO:0005634">
    <property type="term" value="C:nucleus"/>
    <property type="evidence" value="ECO:0007669"/>
    <property type="project" value="UniProtKB-SubCell"/>
</dbReference>
<dbReference type="AlphaFoldDB" id="A0A2T2NXB6"/>
<evidence type="ECO:0000313" key="10">
    <source>
        <dbReference type="Proteomes" id="UP000240883"/>
    </source>
</evidence>
<organism evidence="9 10">
    <name type="scientific">Corynespora cassiicola Philippines</name>
    <dbReference type="NCBI Taxonomy" id="1448308"/>
    <lineage>
        <taxon>Eukaryota</taxon>
        <taxon>Fungi</taxon>
        <taxon>Dikarya</taxon>
        <taxon>Ascomycota</taxon>
        <taxon>Pezizomycotina</taxon>
        <taxon>Dothideomycetes</taxon>
        <taxon>Pleosporomycetidae</taxon>
        <taxon>Pleosporales</taxon>
        <taxon>Corynesporascaceae</taxon>
        <taxon>Corynespora</taxon>
    </lineage>
</organism>
<comment type="similarity">
    <text evidence="7">Belongs to the MATALPHA1 family.</text>
</comment>
<dbReference type="Proteomes" id="UP000240883">
    <property type="component" value="Unassembled WGS sequence"/>
</dbReference>
<evidence type="ECO:0000256" key="2">
    <source>
        <dbReference type="ARBA" id="ARBA00023015"/>
    </source>
</evidence>
<dbReference type="Pfam" id="PF04769">
    <property type="entry name" value="MATalpha_HMGbox"/>
    <property type="match status" value="1"/>
</dbReference>
<comment type="function">
    <text evidence="6">Mating type proteins are sequence specific DNA-binding proteins that act as master switches in fungal differentiation by controlling gene expression in a cell type-specific fashion. Transcriptional activator that induces the transcription of alpha-specific genes.</text>
</comment>
<dbReference type="GO" id="GO:0008301">
    <property type="term" value="F:DNA binding, bending"/>
    <property type="evidence" value="ECO:0007669"/>
    <property type="project" value="InterPro"/>
</dbReference>
<evidence type="ECO:0000256" key="1">
    <source>
        <dbReference type="ARBA" id="ARBA00015083"/>
    </source>
</evidence>
<dbReference type="OrthoDB" id="5398665at2759"/>
<dbReference type="GO" id="GO:0045895">
    <property type="term" value="P:positive regulation of mating-type specific transcription, DNA-templated"/>
    <property type="evidence" value="ECO:0007669"/>
    <property type="project" value="InterPro"/>
</dbReference>
<evidence type="ECO:0000256" key="7">
    <source>
        <dbReference type="RuleBase" id="RU003516"/>
    </source>
</evidence>
<evidence type="ECO:0000256" key="6">
    <source>
        <dbReference type="ARBA" id="ARBA00035106"/>
    </source>
</evidence>
<dbReference type="EMBL" id="KZ678132">
    <property type="protein sequence ID" value="PSN70060.1"/>
    <property type="molecule type" value="Genomic_DNA"/>
</dbReference>
<evidence type="ECO:0000256" key="4">
    <source>
        <dbReference type="ARBA" id="ARBA00023163"/>
    </source>
</evidence>
<evidence type="ECO:0000256" key="5">
    <source>
        <dbReference type="ARBA" id="ARBA00023242"/>
    </source>
</evidence>
<gene>
    <name evidence="9" type="ORF">BS50DRAFT_303882</name>
</gene>
<reference evidence="9 10" key="1">
    <citation type="journal article" date="2018" name="Front. Microbiol.">
        <title>Genome-Wide Analysis of Corynespora cassiicola Leaf Fall Disease Putative Effectors.</title>
        <authorList>
            <person name="Lopez D."/>
            <person name="Ribeiro S."/>
            <person name="Label P."/>
            <person name="Fumanal B."/>
            <person name="Venisse J.S."/>
            <person name="Kohler A."/>
            <person name="de Oliveira R.R."/>
            <person name="Labutti K."/>
            <person name="Lipzen A."/>
            <person name="Lail K."/>
            <person name="Bauer D."/>
            <person name="Ohm R.A."/>
            <person name="Barry K.W."/>
            <person name="Spatafora J."/>
            <person name="Grigoriev I.V."/>
            <person name="Martin F.M."/>
            <person name="Pujade-Renaud V."/>
        </authorList>
    </citation>
    <scope>NUCLEOTIDE SEQUENCE [LARGE SCALE GENOMIC DNA]</scope>
    <source>
        <strain evidence="9 10">Philippines</strain>
    </source>
</reference>
<feature type="domain" description="Alpha box" evidence="8">
    <location>
        <begin position="69"/>
        <end position="126"/>
    </location>
</feature>
<accession>A0A2T2NXB6</accession>
<name>A0A2T2NXB6_CORCC</name>
<protein>
    <recommendedName>
        <fullName evidence="1">Mating-type protein MAT-1</fullName>
    </recommendedName>
</protein>
<keyword evidence="2 7" id="KW-0805">Transcription regulation</keyword>
<evidence type="ECO:0000256" key="3">
    <source>
        <dbReference type="ARBA" id="ARBA00023125"/>
    </source>
</evidence>
<dbReference type="InterPro" id="IPR006856">
    <property type="entry name" value="MATalpha_HMGbox"/>
</dbReference>
<comment type="subcellular location">
    <subcellularLocation>
        <location evidence="7">Nucleus</location>
    </subcellularLocation>
</comment>
<sequence length="361" mass="39651">MASMNQSTSMTVHRAPGPDEIASFLTSRTTAQMARLVQAIREPAAAAALTRSLLQAAPGNSGRTETRAKAKKALNAFVGFRCYYLDIPAFKSHAMKKLSRPMSNIWNADPNMTLWILLTKAWSKIRDQIGKDDAPLNDYLAIVCPYLQIPSPESYLDCLGWEFGYVDGNPSVRRVSNPPPKSVGTGVAATGLSVEDIISYCKSTGFAEPYVLDMNITSPTFLGQSLNTPVGMNPPDKTTIATEVHVHNKRVAAKNQRRAKRQDMRDIGRAPELQEEIAYAHATGGADLPLDETFVQGVDAHHRELSEALFNTMIDSYNNTILPNDFNFNQPLNNMPVDWSAFRVGADESATLPPFDPSNGY</sequence>
<keyword evidence="10" id="KW-1185">Reference proteome</keyword>
<proteinExistence type="inferred from homology"/>
<evidence type="ECO:0000259" key="8">
    <source>
        <dbReference type="PROSITE" id="PS51325"/>
    </source>
</evidence>
<dbReference type="PROSITE" id="PS51325">
    <property type="entry name" value="ALPHA_BOX"/>
    <property type="match status" value="1"/>
</dbReference>